<sequence>MVFDESTFPLAQSKSSILSNDTLAEGSTPAIIAPTFFPTSCLILDSNISHTSIDSHSLSTSESPIPTDSSSPLDTSSFSPATDLPPESVPEPQVIAPALRMTTRSMKAFKDPNWTKAMEMEIATLHRNHTWDLVEQPPDVNVIGSKWVYKLKHKPDGSIERYTARLVAKGYNQTHDLDYFETFSLVVKAATIRIILTVALSFKWEIRQLDVHNAFLNGSSSTQIFSLIAKLDSIFALRDLGQLSFFFGIEVSYNEGSMNLSQTKCISDLLHRTEMFDTKPAKTPGTIRKNLSKFDGDPMVDVTHYRSVVGALQYVTLTRPDIAFAVNKACQFMQQPTTTHWLSVKRILRYLRGTMQDGLLLSPSSNLTIEGFIDVDWGAHLDDKRNSSGYPVYLGGNLVSWSSTKQKVVSRSSAESEYRGLVFATAKIVWIQALFQELCVPIPAIPLLWWNLEAPPKEINREKRHTCFHNLELSTAGEDDHGNIDIAENRELARFLDLAISPLGEGHLATTRL</sequence>
<feature type="compositionally biased region" description="Low complexity" evidence="1">
    <location>
        <begin position="63"/>
        <end position="80"/>
    </location>
</feature>
<protein>
    <submittedName>
        <fullName evidence="3">Putative mitochondrial protein</fullName>
    </submittedName>
</protein>
<evidence type="ECO:0000313" key="4">
    <source>
        <dbReference type="Proteomes" id="UP000288805"/>
    </source>
</evidence>
<evidence type="ECO:0000259" key="2">
    <source>
        <dbReference type="Pfam" id="PF07727"/>
    </source>
</evidence>
<dbReference type="SUPFAM" id="SSF56672">
    <property type="entry name" value="DNA/RNA polymerases"/>
    <property type="match status" value="1"/>
</dbReference>
<evidence type="ECO:0000313" key="3">
    <source>
        <dbReference type="EMBL" id="RVX09816.1"/>
    </source>
</evidence>
<organism evidence="3 4">
    <name type="scientific">Vitis vinifera</name>
    <name type="common">Grape</name>
    <dbReference type="NCBI Taxonomy" id="29760"/>
    <lineage>
        <taxon>Eukaryota</taxon>
        <taxon>Viridiplantae</taxon>
        <taxon>Streptophyta</taxon>
        <taxon>Embryophyta</taxon>
        <taxon>Tracheophyta</taxon>
        <taxon>Spermatophyta</taxon>
        <taxon>Magnoliopsida</taxon>
        <taxon>eudicotyledons</taxon>
        <taxon>Gunneridae</taxon>
        <taxon>Pentapetalae</taxon>
        <taxon>rosids</taxon>
        <taxon>Vitales</taxon>
        <taxon>Vitaceae</taxon>
        <taxon>Viteae</taxon>
        <taxon>Vitis</taxon>
    </lineage>
</organism>
<dbReference type="AlphaFoldDB" id="A0A438JLH2"/>
<feature type="region of interest" description="Disordered" evidence="1">
    <location>
        <begin position="53"/>
        <end position="90"/>
    </location>
</feature>
<dbReference type="Pfam" id="PF07727">
    <property type="entry name" value="RVT_2"/>
    <property type="match status" value="1"/>
</dbReference>
<feature type="domain" description="Reverse transcriptase Ty1/copia-type" evidence="2">
    <location>
        <begin position="128"/>
        <end position="225"/>
    </location>
</feature>
<dbReference type="InterPro" id="IPR013103">
    <property type="entry name" value="RVT_2"/>
</dbReference>
<evidence type="ECO:0000256" key="1">
    <source>
        <dbReference type="SAM" id="MobiDB-lite"/>
    </source>
</evidence>
<dbReference type="PANTHER" id="PTHR11439">
    <property type="entry name" value="GAG-POL-RELATED RETROTRANSPOSON"/>
    <property type="match status" value="1"/>
</dbReference>
<feature type="compositionally biased region" description="Polar residues" evidence="1">
    <location>
        <begin position="53"/>
        <end position="62"/>
    </location>
</feature>
<dbReference type="CDD" id="cd09272">
    <property type="entry name" value="RNase_HI_RT_Ty1"/>
    <property type="match status" value="1"/>
</dbReference>
<comment type="caution">
    <text evidence="3">The sequence shown here is derived from an EMBL/GenBank/DDBJ whole genome shotgun (WGS) entry which is preliminary data.</text>
</comment>
<dbReference type="PANTHER" id="PTHR11439:SF500">
    <property type="entry name" value="RNA-DIRECTED DNA POLYMERASE"/>
    <property type="match status" value="1"/>
</dbReference>
<gene>
    <name evidence="3" type="primary">AtMg00810_133</name>
    <name evidence="3" type="ORF">CK203_013058</name>
</gene>
<name>A0A438JLH2_VITVI</name>
<dbReference type="Proteomes" id="UP000288805">
    <property type="component" value="Unassembled WGS sequence"/>
</dbReference>
<reference evidence="3 4" key="1">
    <citation type="journal article" date="2018" name="PLoS Genet.">
        <title>Population sequencing reveals clonal diversity and ancestral inbreeding in the grapevine cultivar Chardonnay.</title>
        <authorList>
            <person name="Roach M.J."/>
            <person name="Johnson D.L."/>
            <person name="Bohlmann J."/>
            <person name="van Vuuren H.J."/>
            <person name="Jones S.J."/>
            <person name="Pretorius I.S."/>
            <person name="Schmidt S.A."/>
            <person name="Borneman A.R."/>
        </authorList>
    </citation>
    <scope>NUCLEOTIDE SEQUENCE [LARGE SCALE GENOMIC DNA]</scope>
    <source>
        <strain evidence="4">cv. Chardonnay</strain>
        <tissue evidence="3">Leaf</tissue>
    </source>
</reference>
<dbReference type="InterPro" id="IPR043502">
    <property type="entry name" value="DNA/RNA_pol_sf"/>
</dbReference>
<proteinExistence type="predicted"/>
<accession>A0A438JLH2</accession>
<dbReference type="EMBL" id="QGNW01000036">
    <property type="protein sequence ID" value="RVX09816.1"/>
    <property type="molecule type" value="Genomic_DNA"/>
</dbReference>